<evidence type="ECO:0000313" key="2">
    <source>
        <dbReference type="Proteomes" id="UP001222027"/>
    </source>
</evidence>
<evidence type="ECO:0000313" key="1">
    <source>
        <dbReference type="EMBL" id="KAJ8461406.1"/>
    </source>
</evidence>
<sequence length="140" mass="15404">MLFVTRRCHGGGWGIGDVVHNGRTNTSLRVEAHVPHHHTCMGREVGFVHCISLTMTVTNLRVDRLVLEERTVDLYANDVSLSCETCLASVVDYNSFVSFGFVHIVNQQLMQLNFGLLQELGHGNLTGDSGTKIFFSGAAL</sequence>
<dbReference type="EMBL" id="JAQQAF010000009">
    <property type="protein sequence ID" value="KAJ8461406.1"/>
    <property type="molecule type" value="Genomic_DNA"/>
</dbReference>
<proteinExistence type="predicted"/>
<gene>
    <name evidence="1" type="ORF">OPV22_034332</name>
</gene>
<reference evidence="1 2" key="1">
    <citation type="submission" date="2022-12" db="EMBL/GenBank/DDBJ databases">
        <title>Chromosome-scale assembly of the Ensete ventricosum genome.</title>
        <authorList>
            <person name="Dussert Y."/>
            <person name="Stocks J."/>
            <person name="Wendawek A."/>
            <person name="Woldeyes F."/>
            <person name="Nichols R.A."/>
            <person name="Borrell J.S."/>
        </authorList>
    </citation>
    <scope>NUCLEOTIDE SEQUENCE [LARGE SCALE GENOMIC DNA]</scope>
    <source>
        <strain evidence="2">cv. Maze</strain>
        <tissue evidence="1">Seeds</tissue>
    </source>
</reference>
<keyword evidence="2" id="KW-1185">Reference proteome</keyword>
<dbReference type="Proteomes" id="UP001222027">
    <property type="component" value="Unassembled WGS sequence"/>
</dbReference>
<name>A0AAV8P476_ENSVE</name>
<dbReference type="AlphaFoldDB" id="A0AAV8P476"/>
<evidence type="ECO:0008006" key="3">
    <source>
        <dbReference type="Google" id="ProtNLM"/>
    </source>
</evidence>
<protein>
    <recommendedName>
        <fullName evidence="3">Yippee domain-containing protein</fullName>
    </recommendedName>
</protein>
<accession>A0AAV8P476</accession>
<organism evidence="1 2">
    <name type="scientific">Ensete ventricosum</name>
    <name type="common">Abyssinian banana</name>
    <name type="synonym">Musa ensete</name>
    <dbReference type="NCBI Taxonomy" id="4639"/>
    <lineage>
        <taxon>Eukaryota</taxon>
        <taxon>Viridiplantae</taxon>
        <taxon>Streptophyta</taxon>
        <taxon>Embryophyta</taxon>
        <taxon>Tracheophyta</taxon>
        <taxon>Spermatophyta</taxon>
        <taxon>Magnoliopsida</taxon>
        <taxon>Liliopsida</taxon>
        <taxon>Zingiberales</taxon>
        <taxon>Musaceae</taxon>
        <taxon>Ensete</taxon>
    </lineage>
</organism>
<comment type="caution">
    <text evidence="1">The sequence shown here is derived from an EMBL/GenBank/DDBJ whole genome shotgun (WGS) entry which is preliminary data.</text>
</comment>